<dbReference type="Proteomes" id="UP000242561">
    <property type="component" value="Chromosome"/>
</dbReference>
<dbReference type="GO" id="GO:0033202">
    <property type="term" value="C:DNA helicase complex"/>
    <property type="evidence" value="ECO:0007669"/>
    <property type="project" value="TreeGrafter"/>
</dbReference>
<dbReference type="NCBIfam" id="TIGR02784">
    <property type="entry name" value="addA_alphas"/>
    <property type="match status" value="1"/>
</dbReference>
<keyword evidence="7 15" id="KW-0067">ATP-binding</keyword>
<dbReference type="InterPro" id="IPR027417">
    <property type="entry name" value="P-loop_NTPase"/>
</dbReference>
<dbReference type="Gene3D" id="3.90.320.10">
    <property type="match status" value="1"/>
</dbReference>
<dbReference type="STRING" id="1913578.LPB140_08150"/>
<reference evidence="18 19" key="1">
    <citation type="submission" date="2016-11" db="EMBL/GenBank/DDBJ databases">
        <title>Sphingorhabdus sp. LPB0140, isolated from marine environment.</title>
        <authorList>
            <person name="Kim E."/>
            <person name="Yi H."/>
        </authorList>
    </citation>
    <scope>NUCLEOTIDE SEQUENCE [LARGE SCALE GENOMIC DNA]</scope>
    <source>
        <strain evidence="18 19">LPB0140</strain>
    </source>
</reference>
<dbReference type="InterPro" id="IPR011335">
    <property type="entry name" value="Restrct_endonuc-II-like"/>
</dbReference>
<dbReference type="SUPFAM" id="SSF52980">
    <property type="entry name" value="Restriction endonuclease-like"/>
    <property type="match status" value="1"/>
</dbReference>
<evidence type="ECO:0000256" key="2">
    <source>
        <dbReference type="ARBA" id="ARBA00022741"/>
    </source>
</evidence>
<evidence type="ECO:0000256" key="5">
    <source>
        <dbReference type="ARBA" id="ARBA00022806"/>
    </source>
</evidence>
<keyword evidence="19" id="KW-1185">Reference proteome</keyword>
<dbReference type="AlphaFoldDB" id="A0A1L3JCH6"/>
<dbReference type="GO" id="GO:0005524">
    <property type="term" value="F:ATP binding"/>
    <property type="evidence" value="ECO:0007669"/>
    <property type="project" value="UniProtKB-UniRule"/>
</dbReference>
<gene>
    <name evidence="18" type="ORF">LPB140_08150</name>
</gene>
<keyword evidence="1" id="KW-0540">Nuclease</keyword>
<dbReference type="GO" id="GO:0043138">
    <property type="term" value="F:3'-5' DNA helicase activity"/>
    <property type="evidence" value="ECO:0007669"/>
    <property type="project" value="UniProtKB-EC"/>
</dbReference>
<evidence type="ECO:0000256" key="14">
    <source>
        <dbReference type="ARBA" id="ARBA00048988"/>
    </source>
</evidence>
<dbReference type="KEGG" id="sphl:LPB140_08150"/>
<evidence type="ECO:0000256" key="12">
    <source>
        <dbReference type="ARBA" id="ARBA00034808"/>
    </source>
</evidence>
<evidence type="ECO:0000256" key="13">
    <source>
        <dbReference type="ARBA" id="ARBA00034923"/>
    </source>
</evidence>
<dbReference type="GO" id="GO:0000725">
    <property type="term" value="P:recombinational repair"/>
    <property type="evidence" value="ECO:0007669"/>
    <property type="project" value="TreeGrafter"/>
</dbReference>
<evidence type="ECO:0000256" key="9">
    <source>
        <dbReference type="ARBA" id="ARBA00023204"/>
    </source>
</evidence>
<keyword evidence="3" id="KW-0227">DNA damage</keyword>
<dbReference type="InterPro" id="IPR014151">
    <property type="entry name" value="DNA_helicase_AddA"/>
</dbReference>
<accession>A0A1L3JCH6</accession>
<dbReference type="PANTHER" id="PTHR11070">
    <property type="entry name" value="UVRD / RECB / PCRA DNA HELICASE FAMILY MEMBER"/>
    <property type="match status" value="1"/>
</dbReference>
<dbReference type="InterPro" id="IPR000212">
    <property type="entry name" value="DNA_helicase_UvrD/REP"/>
</dbReference>
<dbReference type="InterPro" id="IPR014017">
    <property type="entry name" value="DNA_helicase_UvrD-like_C"/>
</dbReference>
<dbReference type="InterPro" id="IPR011604">
    <property type="entry name" value="PDDEXK-like_dom_sf"/>
</dbReference>
<feature type="binding site" evidence="15">
    <location>
        <begin position="42"/>
        <end position="49"/>
    </location>
    <ligand>
        <name>ATP</name>
        <dbReference type="ChEBI" id="CHEBI:30616"/>
    </ligand>
</feature>
<sequence>MSNKQNSAKFSDNELVNFKPLFKLTHDQEKGVQPAENIWLSASAGTGKTQVLTARVLRLLFQKNVLPRNLLCITYTNAGAAEMSERITQRLAKWVRLPGDKLFHDLDALGIDPNPENQKLARTLFARVLDTPGGINITTIHSFCQKLLSTFPTEADLIPGFQLMDDREKSDIIRQCMNILAIDAENNDNEFLSLDLKKLVERLGEHNLIKFLAKCCGKEQQFWSIADGDGASRFAQLVSGVEFDGSWDDYFIKAAHNENIDQNFSILADGIAGEKSPMSKNRVVILRQWLSADNAQKISMFDDLKGVFLTKELTPKSVKTGWSKDASLHELVLETAEWILQILMQKNLAEYAEIAASAIRTAQYFLKIYKNEKRNLALIDYDDMINQSAKLLQQSAMGDWIKYKLDQRIDHILVDEAQDTNFDQWSIIEALCDDFFAGAGAGKENVARTIFSVGDFKQAIFSFQGTSPLNYSAAFERFFERIDNMGSDLNKRHLAESFRSTMPILQFVNAYTQYAGDEPLGEGHSDHYSQLGDTGRVTLLPLFGPIENENEDDGGHEHVFDTADNIDDDEEEYGDQKFRMADWLAQHIKSIIDNPPFLKRTNAYLKPGDIMILLQKRGQIGNLLLSRLHEYDVPVAGMDRVKLQDSLAVMDILAGMKFAVQPDDDYSLACLLTSPLLGWDHDKLLKYGLRPNGKSLWRHILSQKNLSDDGDLLMSLLSTADYLGPVEYIEHILNGPMGGMKKFLSRLGQGQQNAIHEFINLAIDFESRHGRSIQKFIMWFEIGDVEIKRDVGEGGSQVQIMTVHGSKGLQAPYVILADIGSNPDKKKDHDFSLFTPQNYEIPLPYPKGGQKTGNVKKAMEKAAQTQRDESKRLLYVALTRAEEHLLMCGVRAKDIPENCWYTHLEQVMQNLHVDQIEAGDVPNGKMIFELTGTHYHNAALNDAANSQNTAKVGNDLEQLPIWAVTAAQSEKPDARPLAPSKVEDAGDIPISNPQMIAAARRGIIIHDILQHIKITSSTLKLPQIIVQYIKDNYPHDDVQPDEIAQLILNLLHDKNLAKIFQGDAISELPIAAVIKGRVVSGRIDKVYFEGQKITLVDFKTSKKSAATYKELPKPIARQMALYCAAMHKIYPNHDVEAKIIYTQYAQMIDIPGAYLDEIINQMAQI</sequence>
<evidence type="ECO:0000256" key="4">
    <source>
        <dbReference type="ARBA" id="ARBA00022801"/>
    </source>
</evidence>
<comment type="catalytic activity">
    <reaction evidence="14">
        <text>ATP + H2O = ADP + phosphate + H(+)</text>
        <dbReference type="Rhea" id="RHEA:13065"/>
        <dbReference type="ChEBI" id="CHEBI:15377"/>
        <dbReference type="ChEBI" id="CHEBI:15378"/>
        <dbReference type="ChEBI" id="CHEBI:30616"/>
        <dbReference type="ChEBI" id="CHEBI:43474"/>
        <dbReference type="ChEBI" id="CHEBI:456216"/>
        <dbReference type="EC" id="5.6.2.4"/>
    </reaction>
</comment>
<evidence type="ECO:0000256" key="3">
    <source>
        <dbReference type="ARBA" id="ARBA00022763"/>
    </source>
</evidence>
<dbReference type="Gene3D" id="3.40.50.300">
    <property type="entry name" value="P-loop containing nucleotide triphosphate hydrolases"/>
    <property type="match status" value="4"/>
</dbReference>
<comment type="catalytic activity">
    <reaction evidence="11">
        <text>Couples ATP hydrolysis with the unwinding of duplex DNA by translocating in the 3'-5' direction.</text>
        <dbReference type="EC" id="5.6.2.4"/>
    </reaction>
</comment>
<evidence type="ECO:0000256" key="10">
    <source>
        <dbReference type="ARBA" id="ARBA00023235"/>
    </source>
</evidence>
<proteinExistence type="predicted"/>
<dbReference type="EMBL" id="CP018154">
    <property type="protein sequence ID" value="APG62763.1"/>
    <property type="molecule type" value="Genomic_DNA"/>
</dbReference>
<dbReference type="InterPro" id="IPR038726">
    <property type="entry name" value="PDDEXK_AddAB-type"/>
</dbReference>
<dbReference type="SUPFAM" id="SSF52540">
    <property type="entry name" value="P-loop containing nucleoside triphosphate hydrolases"/>
    <property type="match status" value="1"/>
</dbReference>
<feature type="domain" description="UvrD-like helicase ATP-binding" evidence="16">
    <location>
        <begin position="21"/>
        <end position="501"/>
    </location>
</feature>
<keyword evidence="2 15" id="KW-0547">Nucleotide-binding</keyword>
<keyword evidence="4 15" id="KW-0378">Hydrolase</keyword>
<evidence type="ECO:0000259" key="16">
    <source>
        <dbReference type="PROSITE" id="PS51198"/>
    </source>
</evidence>
<evidence type="ECO:0000256" key="1">
    <source>
        <dbReference type="ARBA" id="ARBA00022722"/>
    </source>
</evidence>
<dbReference type="EC" id="5.6.2.4" evidence="12"/>
<keyword evidence="9" id="KW-0234">DNA repair</keyword>
<dbReference type="Pfam" id="PF12705">
    <property type="entry name" value="PDDEXK_1"/>
    <property type="match status" value="1"/>
</dbReference>
<evidence type="ECO:0000256" key="15">
    <source>
        <dbReference type="PROSITE-ProRule" id="PRU00560"/>
    </source>
</evidence>
<evidence type="ECO:0000259" key="17">
    <source>
        <dbReference type="PROSITE" id="PS51217"/>
    </source>
</evidence>
<dbReference type="Pfam" id="PF00580">
    <property type="entry name" value="UvrD-helicase"/>
    <property type="match status" value="2"/>
</dbReference>
<dbReference type="PROSITE" id="PS51217">
    <property type="entry name" value="UVRD_HELICASE_CTER"/>
    <property type="match status" value="1"/>
</dbReference>
<evidence type="ECO:0000256" key="7">
    <source>
        <dbReference type="ARBA" id="ARBA00022840"/>
    </source>
</evidence>
<dbReference type="InterPro" id="IPR014016">
    <property type="entry name" value="UvrD-like_ATP-bd"/>
</dbReference>
<evidence type="ECO:0000256" key="11">
    <source>
        <dbReference type="ARBA" id="ARBA00034617"/>
    </source>
</evidence>
<dbReference type="GO" id="GO:0005829">
    <property type="term" value="C:cytosol"/>
    <property type="evidence" value="ECO:0007669"/>
    <property type="project" value="TreeGrafter"/>
</dbReference>
<dbReference type="GO" id="GO:0004527">
    <property type="term" value="F:exonuclease activity"/>
    <property type="evidence" value="ECO:0007669"/>
    <property type="project" value="UniProtKB-KW"/>
</dbReference>
<feature type="domain" description="UvrD-like helicase C-terminal" evidence="17">
    <location>
        <begin position="537"/>
        <end position="808"/>
    </location>
</feature>
<keyword evidence="5 15" id="KW-0347">Helicase</keyword>
<dbReference type="PANTHER" id="PTHR11070:SF2">
    <property type="entry name" value="ATP-DEPENDENT DNA HELICASE SRS2"/>
    <property type="match status" value="1"/>
</dbReference>
<keyword evidence="6" id="KW-0269">Exonuclease</keyword>
<protein>
    <recommendedName>
        <fullName evidence="12">DNA 3'-5' helicase</fullName>
        <ecNumber evidence="12">5.6.2.4</ecNumber>
    </recommendedName>
    <alternativeName>
        <fullName evidence="13">DNA 3'-5' helicase II</fullName>
    </alternativeName>
</protein>
<dbReference type="PROSITE" id="PS51198">
    <property type="entry name" value="UVRD_HELICASE_ATP_BIND"/>
    <property type="match status" value="1"/>
</dbReference>
<dbReference type="Pfam" id="PF13361">
    <property type="entry name" value="UvrD_C"/>
    <property type="match status" value="1"/>
</dbReference>
<evidence type="ECO:0000313" key="18">
    <source>
        <dbReference type="EMBL" id="APG62763.1"/>
    </source>
</evidence>
<name>A0A1L3JCH6_9SPHN</name>
<evidence type="ECO:0000256" key="6">
    <source>
        <dbReference type="ARBA" id="ARBA00022839"/>
    </source>
</evidence>
<keyword evidence="8" id="KW-0238">DNA-binding</keyword>
<dbReference type="GO" id="GO:0003677">
    <property type="term" value="F:DNA binding"/>
    <property type="evidence" value="ECO:0007669"/>
    <property type="project" value="UniProtKB-KW"/>
</dbReference>
<evidence type="ECO:0000313" key="19">
    <source>
        <dbReference type="Proteomes" id="UP000242561"/>
    </source>
</evidence>
<evidence type="ECO:0000256" key="8">
    <source>
        <dbReference type="ARBA" id="ARBA00023125"/>
    </source>
</evidence>
<keyword evidence="10" id="KW-0413">Isomerase</keyword>
<organism evidence="18 19">
    <name type="scientific">Sphingorhabdus lutea</name>
    <dbReference type="NCBI Taxonomy" id="1913578"/>
    <lineage>
        <taxon>Bacteria</taxon>
        <taxon>Pseudomonadati</taxon>
        <taxon>Pseudomonadota</taxon>
        <taxon>Alphaproteobacteria</taxon>
        <taxon>Sphingomonadales</taxon>
        <taxon>Sphingomonadaceae</taxon>
        <taxon>Sphingorhabdus</taxon>
    </lineage>
</organism>